<feature type="compositionally biased region" description="Polar residues" evidence="1">
    <location>
        <begin position="1"/>
        <end position="17"/>
    </location>
</feature>
<keyword evidence="3" id="KW-1185">Reference proteome</keyword>
<proteinExistence type="predicted"/>
<gene>
    <name evidence="2" type="ORF">BT96DRAFT_978355</name>
</gene>
<evidence type="ECO:0000256" key="1">
    <source>
        <dbReference type="SAM" id="MobiDB-lite"/>
    </source>
</evidence>
<protein>
    <submittedName>
        <fullName evidence="2">Uncharacterized protein</fullName>
    </submittedName>
</protein>
<reference evidence="2" key="1">
    <citation type="journal article" date="2019" name="Environ. Microbiol.">
        <title>Fungal ecological strategies reflected in gene transcription - a case study of two litter decomposers.</title>
        <authorList>
            <person name="Barbi F."/>
            <person name="Kohler A."/>
            <person name="Barry K."/>
            <person name="Baskaran P."/>
            <person name="Daum C."/>
            <person name="Fauchery L."/>
            <person name="Ihrmark K."/>
            <person name="Kuo A."/>
            <person name="LaButti K."/>
            <person name="Lipzen A."/>
            <person name="Morin E."/>
            <person name="Grigoriev I.V."/>
            <person name="Henrissat B."/>
            <person name="Lindahl B."/>
            <person name="Martin F."/>
        </authorList>
    </citation>
    <scope>NUCLEOTIDE SEQUENCE</scope>
    <source>
        <strain evidence="2">JB14</strain>
    </source>
</reference>
<evidence type="ECO:0000313" key="3">
    <source>
        <dbReference type="Proteomes" id="UP000799118"/>
    </source>
</evidence>
<sequence>MEQESLEGQHQPETLTQMEDLYINFEGSSLGSPADTPLEIPPQTAGQSTEDGSVAEAPQETETSLPYLATTHCLSPAGHGVCHSQTSVVGDEDSQTECQLDASSSNLNNLNSQVISRSIQYQAPHVSNTIMVAGRSYSTAVLPAWLLASIQSQAVECQRIYSNPVQKMAVSSSSPAVFLQSEFPTLHSEILILRNSQMKSLTGYVSYRQFHLLQLICTTYQVSDHSTSLSQSGYGDAEGLPYPLRSGLQVW</sequence>
<evidence type="ECO:0000313" key="2">
    <source>
        <dbReference type="EMBL" id="KAE9394809.1"/>
    </source>
</evidence>
<accession>A0A6A4H975</accession>
<organism evidence="2 3">
    <name type="scientific">Gymnopus androsaceus JB14</name>
    <dbReference type="NCBI Taxonomy" id="1447944"/>
    <lineage>
        <taxon>Eukaryota</taxon>
        <taxon>Fungi</taxon>
        <taxon>Dikarya</taxon>
        <taxon>Basidiomycota</taxon>
        <taxon>Agaricomycotina</taxon>
        <taxon>Agaricomycetes</taxon>
        <taxon>Agaricomycetidae</taxon>
        <taxon>Agaricales</taxon>
        <taxon>Marasmiineae</taxon>
        <taxon>Omphalotaceae</taxon>
        <taxon>Gymnopus</taxon>
    </lineage>
</organism>
<dbReference type="AlphaFoldDB" id="A0A6A4H975"/>
<dbReference type="EMBL" id="ML769543">
    <property type="protein sequence ID" value="KAE9394809.1"/>
    <property type="molecule type" value="Genomic_DNA"/>
</dbReference>
<feature type="region of interest" description="Disordered" evidence="1">
    <location>
        <begin position="1"/>
        <end position="61"/>
    </location>
</feature>
<dbReference type="Proteomes" id="UP000799118">
    <property type="component" value="Unassembled WGS sequence"/>
</dbReference>
<name>A0A6A4H975_9AGAR</name>